<dbReference type="Gene3D" id="2.10.110.10">
    <property type="entry name" value="Cysteine Rich Protein"/>
    <property type="match status" value="1"/>
</dbReference>
<organism evidence="7 8">
    <name type="scientific">Albula glossodonta</name>
    <name type="common">roundjaw bonefish</name>
    <dbReference type="NCBI Taxonomy" id="121402"/>
    <lineage>
        <taxon>Eukaryota</taxon>
        <taxon>Metazoa</taxon>
        <taxon>Chordata</taxon>
        <taxon>Craniata</taxon>
        <taxon>Vertebrata</taxon>
        <taxon>Euteleostomi</taxon>
        <taxon>Actinopterygii</taxon>
        <taxon>Neopterygii</taxon>
        <taxon>Teleostei</taxon>
        <taxon>Albuliformes</taxon>
        <taxon>Albulidae</taxon>
        <taxon>Albula</taxon>
    </lineage>
</organism>
<evidence type="ECO:0000313" key="7">
    <source>
        <dbReference type="EMBL" id="KAG9341592.1"/>
    </source>
</evidence>
<dbReference type="GO" id="GO:0046872">
    <property type="term" value="F:metal ion binding"/>
    <property type="evidence" value="ECO:0007669"/>
    <property type="project" value="UniProtKB-KW"/>
</dbReference>
<dbReference type="CDD" id="cd09350">
    <property type="entry name" value="LIM1_TRIP6"/>
    <property type="match status" value="1"/>
</dbReference>
<dbReference type="FunFam" id="2.10.110.10:FF:000047">
    <property type="entry name" value="lipoma-preferred partner isoform X1"/>
    <property type="match status" value="1"/>
</dbReference>
<dbReference type="GO" id="GO:0098609">
    <property type="term" value="P:cell-cell adhesion"/>
    <property type="evidence" value="ECO:0007669"/>
    <property type="project" value="TreeGrafter"/>
</dbReference>
<dbReference type="AlphaFoldDB" id="A0A8T2NVH4"/>
<dbReference type="PANTHER" id="PTHR24207">
    <property type="entry name" value="ZYX102 PROTEIN"/>
    <property type="match status" value="1"/>
</dbReference>
<keyword evidence="8" id="KW-1185">Reference proteome</keyword>
<dbReference type="GO" id="GO:0001725">
    <property type="term" value="C:stress fiber"/>
    <property type="evidence" value="ECO:0007669"/>
    <property type="project" value="TreeGrafter"/>
</dbReference>
<evidence type="ECO:0000256" key="4">
    <source>
        <dbReference type="ARBA" id="ARBA00023038"/>
    </source>
</evidence>
<comment type="caution">
    <text evidence="7">The sequence shown here is derived from an EMBL/GenBank/DDBJ whole genome shotgun (WGS) entry which is preliminary data.</text>
</comment>
<dbReference type="SMART" id="SM00132">
    <property type="entry name" value="LIM"/>
    <property type="match status" value="1"/>
</dbReference>
<name>A0A8T2NVH4_9TELE</name>
<keyword evidence="3 5" id="KW-0862">Zinc</keyword>
<evidence type="ECO:0000259" key="6">
    <source>
        <dbReference type="PROSITE" id="PS50023"/>
    </source>
</evidence>
<gene>
    <name evidence="7" type="ORF">JZ751_019107</name>
</gene>
<dbReference type="EMBL" id="JAFBMS010000034">
    <property type="protein sequence ID" value="KAG9341592.1"/>
    <property type="molecule type" value="Genomic_DNA"/>
</dbReference>
<dbReference type="GO" id="GO:0005925">
    <property type="term" value="C:focal adhesion"/>
    <property type="evidence" value="ECO:0007669"/>
    <property type="project" value="TreeGrafter"/>
</dbReference>
<evidence type="ECO:0000313" key="8">
    <source>
        <dbReference type="Proteomes" id="UP000824540"/>
    </source>
</evidence>
<dbReference type="PANTHER" id="PTHR24207:SF0">
    <property type="entry name" value="LIPOMA-PREFERRED PARTNER"/>
    <property type="match status" value="1"/>
</dbReference>
<dbReference type="Proteomes" id="UP000824540">
    <property type="component" value="Unassembled WGS sequence"/>
</dbReference>
<dbReference type="PROSITE" id="PS50023">
    <property type="entry name" value="LIM_DOMAIN_2"/>
    <property type="match status" value="1"/>
</dbReference>
<evidence type="ECO:0000256" key="3">
    <source>
        <dbReference type="ARBA" id="ARBA00022833"/>
    </source>
</evidence>
<keyword evidence="1 5" id="KW-0479">Metal-binding</keyword>
<dbReference type="InterPro" id="IPR001781">
    <property type="entry name" value="Znf_LIM"/>
</dbReference>
<protein>
    <recommendedName>
        <fullName evidence="6">LIM zinc-binding domain-containing protein</fullName>
    </recommendedName>
</protein>
<evidence type="ECO:0000256" key="1">
    <source>
        <dbReference type="ARBA" id="ARBA00022723"/>
    </source>
</evidence>
<sequence>MPFGLVVVTPATLLSKNTGPVWHAGPGARPPGVGSWQVKPQQCVVAANGAPLMCLAETAPASLARSAGISAVAPAKKKKNETRNTKEGKRLLEQKTFERCHSTSPIPNNNIYSPPVQDNVEEKRSCACCGENVVGEGSGCTAMEQVFHVRCFVCITCSAQLSGQPFYAVEKKPYCEPCYIREALCPKESFCFV</sequence>
<dbReference type="OrthoDB" id="25414at2759"/>
<accession>A0A8T2NVH4</accession>
<feature type="domain" description="LIM zinc-binding" evidence="6">
    <location>
        <begin position="124"/>
        <end position="185"/>
    </location>
</feature>
<dbReference type="SUPFAM" id="SSF57716">
    <property type="entry name" value="Glucocorticoid receptor-like (DNA-binding domain)"/>
    <property type="match status" value="2"/>
</dbReference>
<evidence type="ECO:0000256" key="5">
    <source>
        <dbReference type="PROSITE-ProRule" id="PRU00125"/>
    </source>
</evidence>
<keyword evidence="2" id="KW-0677">Repeat</keyword>
<dbReference type="PROSITE" id="PS00478">
    <property type="entry name" value="LIM_DOMAIN_1"/>
    <property type="match status" value="1"/>
</dbReference>
<keyword evidence="4 5" id="KW-0440">LIM domain</keyword>
<reference evidence="7" key="1">
    <citation type="thesis" date="2021" institute="BYU ScholarsArchive" country="Provo, UT, USA">
        <title>Applications of and Algorithms for Genome Assembly and Genomic Analyses with an Emphasis on Marine Teleosts.</title>
        <authorList>
            <person name="Pickett B.D."/>
        </authorList>
    </citation>
    <scope>NUCLEOTIDE SEQUENCE</scope>
    <source>
        <strain evidence="7">HI-2016</strain>
    </source>
</reference>
<dbReference type="Pfam" id="PF00412">
    <property type="entry name" value="LIM"/>
    <property type="match status" value="1"/>
</dbReference>
<evidence type="ECO:0000256" key="2">
    <source>
        <dbReference type="ARBA" id="ARBA00022737"/>
    </source>
</evidence>
<proteinExistence type="predicted"/>